<dbReference type="GO" id="GO:0005737">
    <property type="term" value="C:cytoplasm"/>
    <property type="evidence" value="ECO:0007669"/>
    <property type="project" value="UniProtKB-SubCell"/>
</dbReference>
<evidence type="ECO:0000256" key="1">
    <source>
        <dbReference type="ARBA" id="ARBA00004123"/>
    </source>
</evidence>
<keyword evidence="4" id="KW-0963">Cytoplasm</keyword>
<dbReference type="Pfam" id="PF25780">
    <property type="entry name" value="TPR_IPO5"/>
    <property type="match status" value="1"/>
</dbReference>
<name>A0A3Q0J6U5_DIACI</name>
<dbReference type="InterPro" id="IPR040122">
    <property type="entry name" value="Importin_beta"/>
</dbReference>
<evidence type="ECO:0000313" key="10">
    <source>
        <dbReference type="RefSeq" id="XP_026682678.1"/>
    </source>
</evidence>
<keyword evidence="5" id="KW-0677">Repeat</keyword>
<dbReference type="InterPro" id="IPR057672">
    <property type="entry name" value="TPR_IPO4/5"/>
</dbReference>
<dbReference type="STRING" id="121845.A0A3Q0J6U5"/>
<keyword evidence="3" id="KW-0813">Transport</keyword>
<dbReference type="Proteomes" id="UP000079169">
    <property type="component" value="Unplaced"/>
</dbReference>
<gene>
    <name evidence="10" type="primary">LOC103513772</name>
</gene>
<dbReference type="GO" id="GO:0006606">
    <property type="term" value="P:protein import into nucleus"/>
    <property type="evidence" value="ECO:0007669"/>
    <property type="project" value="InterPro"/>
</dbReference>
<evidence type="ECO:0000256" key="6">
    <source>
        <dbReference type="ARBA" id="ARBA00022927"/>
    </source>
</evidence>
<dbReference type="PANTHER" id="PTHR10527">
    <property type="entry name" value="IMPORTIN BETA"/>
    <property type="match status" value="1"/>
</dbReference>
<dbReference type="RefSeq" id="XP_026682678.1">
    <property type="nucleotide sequence ID" value="XM_026826877.1"/>
</dbReference>
<evidence type="ECO:0000259" key="8">
    <source>
        <dbReference type="Pfam" id="PF25780"/>
    </source>
</evidence>
<dbReference type="InterPro" id="IPR016024">
    <property type="entry name" value="ARM-type_fold"/>
</dbReference>
<dbReference type="Pfam" id="PF13513">
    <property type="entry name" value="HEAT_EZ"/>
    <property type="match status" value="1"/>
</dbReference>
<dbReference type="KEGG" id="dci:103513772"/>
<keyword evidence="9" id="KW-1185">Reference proteome</keyword>
<protein>
    <submittedName>
        <fullName evidence="10">Importin-5</fullName>
    </submittedName>
</protein>
<evidence type="ECO:0000256" key="3">
    <source>
        <dbReference type="ARBA" id="ARBA00022448"/>
    </source>
</evidence>
<keyword evidence="6" id="KW-0653">Protein transport</keyword>
<organism evidence="9 10">
    <name type="scientific">Diaphorina citri</name>
    <name type="common">Asian citrus psyllid</name>
    <dbReference type="NCBI Taxonomy" id="121845"/>
    <lineage>
        <taxon>Eukaryota</taxon>
        <taxon>Metazoa</taxon>
        <taxon>Ecdysozoa</taxon>
        <taxon>Arthropoda</taxon>
        <taxon>Hexapoda</taxon>
        <taxon>Insecta</taxon>
        <taxon>Pterygota</taxon>
        <taxon>Neoptera</taxon>
        <taxon>Paraneoptera</taxon>
        <taxon>Hemiptera</taxon>
        <taxon>Sternorrhyncha</taxon>
        <taxon>Psylloidea</taxon>
        <taxon>Psyllidae</taxon>
        <taxon>Diaphorininae</taxon>
        <taxon>Diaphorina</taxon>
    </lineage>
</organism>
<evidence type="ECO:0000256" key="5">
    <source>
        <dbReference type="ARBA" id="ARBA00022737"/>
    </source>
</evidence>
<comment type="subcellular location">
    <subcellularLocation>
        <location evidence="2">Cytoplasm</location>
    </subcellularLocation>
    <subcellularLocation>
        <location evidence="1">Nucleus</location>
    </subcellularLocation>
</comment>
<dbReference type="GeneID" id="103513772"/>
<dbReference type="AlphaFoldDB" id="A0A3Q0J6U5"/>
<dbReference type="InterPro" id="IPR011989">
    <property type="entry name" value="ARM-like"/>
</dbReference>
<dbReference type="SUPFAM" id="SSF48371">
    <property type="entry name" value="ARM repeat"/>
    <property type="match status" value="1"/>
</dbReference>
<evidence type="ECO:0000313" key="9">
    <source>
        <dbReference type="Proteomes" id="UP000079169"/>
    </source>
</evidence>
<dbReference type="PaxDb" id="121845-A0A3Q0J6U5"/>
<feature type="domain" description="IPO4/5-like TPR repeats" evidence="8">
    <location>
        <begin position="57"/>
        <end position="147"/>
    </location>
</feature>
<dbReference type="Gene3D" id="1.25.10.10">
    <property type="entry name" value="Leucine-rich Repeat Variant"/>
    <property type="match status" value="4"/>
</dbReference>
<evidence type="ECO:0000256" key="4">
    <source>
        <dbReference type="ARBA" id="ARBA00022490"/>
    </source>
</evidence>
<proteinExistence type="predicted"/>
<evidence type="ECO:0000256" key="7">
    <source>
        <dbReference type="ARBA" id="ARBA00023242"/>
    </source>
</evidence>
<dbReference type="Pfam" id="PF18829">
    <property type="entry name" value="Importin_rep_6"/>
    <property type="match status" value="1"/>
</dbReference>
<dbReference type="InterPro" id="IPR041389">
    <property type="entry name" value="Importin_rep_6"/>
</dbReference>
<sequence>MNIIQDAGRSVEERQMSAVLLRKIFSTDFIEIYSKLAVNDQNNLKSQIILLLQTCDNDNIRRKICDAAAEVARNLIDDAGNNLWPEFLQFLFQCANSDNTTLKESALRLFTSVPEIFGNQESTYLVVIKQMLQQCLLPPNPYSVSPSTTAQVLACIYRGKTILPIIMNTVPDMLANPDWKYRHAALMAISSVGEGCHKQMEVMLDSVTEGVLRYITDPHPRVRYAACNALGQMSTDFAPVFQNKYHDKVIPGLLMVKQVSRQGHTWPAYGQMSTDFAAVFQNKYHDKVIPGLLMTLVMVSNESNALGQMSTDFAPVFQNKYHDKVIPGLLMIIQLDKESRVMFTPDFFFLFFLIPGEVVKTMVPLLKFYFHDGVRTAAANSMPCLLECAKLKGDQYIAEMWTYMCPELIKAIDLEPEVSVQSEMLGALGKCIELLGKGCLTPEWLKETLEVIDKIMVQHFESEDKRLEIRKDEDYDDQEEEKLEEEVQDDIYKLTKVSELIHAFFLTYKTEFYPHFDNILHHFVRMLQTDQTWSNHQWGLCIFDDLIEFTGPDSAKYESQFLAPMVSYITDKMPEVRQAACYGAGVLAMFGGDHYTQALSEIFPLLVKVIGDPEARTPDNIFATENAISAVTKILKYRPAAVPNIDEVIPHWLNWLPIFSDTEECPHVYGLLCDLIEANHPLVVGAQNANIPRLIALFAEMYAKEALPVAHPVSQRALAILKQIQGGSGDVFQHCFVNSLTVEQQVALQLAMTGK</sequence>
<accession>A0A3Q0J6U5</accession>
<evidence type="ECO:0000256" key="2">
    <source>
        <dbReference type="ARBA" id="ARBA00004496"/>
    </source>
</evidence>
<keyword evidence="7" id="KW-0539">Nucleus</keyword>
<reference evidence="10" key="1">
    <citation type="submission" date="2025-08" db="UniProtKB">
        <authorList>
            <consortium name="RefSeq"/>
        </authorList>
    </citation>
    <scope>IDENTIFICATION</scope>
</reference>